<reference evidence="2 3" key="1">
    <citation type="submission" date="2020-04" db="EMBL/GenBank/DDBJ databases">
        <title>Draft Genome Sequence of Streptomyces morookaense DSM 40503, an 8-azaguanine-producing strain.</title>
        <authorList>
            <person name="Qi J."/>
            <person name="Gao J.-M."/>
        </authorList>
    </citation>
    <scope>NUCLEOTIDE SEQUENCE [LARGE SCALE GENOMIC DNA]</scope>
    <source>
        <strain evidence="2 3">DSM 40503</strain>
    </source>
</reference>
<organism evidence="2 3">
    <name type="scientific">Streptomyces morookaense</name>
    <name type="common">Streptoverticillium morookaense</name>
    <dbReference type="NCBI Taxonomy" id="1970"/>
    <lineage>
        <taxon>Bacteria</taxon>
        <taxon>Bacillati</taxon>
        <taxon>Actinomycetota</taxon>
        <taxon>Actinomycetes</taxon>
        <taxon>Kitasatosporales</taxon>
        <taxon>Streptomycetaceae</taxon>
        <taxon>Streptomyces</taxon>
    </lineage>
</organism>
<comment type="caution">
    <text evidence="2">The sequence shown here is derived from an EMBL/GenBank/DDBJ whole genome shotgun (WGS) entry which is preliminary data.</text>
</comment>
<feature type="region of interest" description="Disordered" evidence="1">
    <location>
        <begin position="118"/>
        <end position="142"/>
    </location>
</feature>
<dbReference type="RefSeq" id="WP_171078011.1">
    <property type="nucleotide sequence ID" value="NZ_BNBU01000007.1"/>
</dbReference>
<dbReference type="InterPro" id="IPR045428">
    <property type="entry name" value="EACC1"/>
</dbReference>
<feature type="compositionally biased region" description="Basic and acidic residues" evidence="1">
    <location>
        <begin position="118"/>
        <end position="134"/>
    </location>
</feature>
<dbReference type="Proteomes" id="UP000587462">
    <property type="component" value="Unassembled WGS sequence"/>
</dbReference>
<evidence type="ECO:0000313" key="2">
    <source>
        <dbReference type="EMBL" id="NVK76207.1"/>
    </source>
</evidence>
<dbReference type="Pfam" id="PF19953">
    <property type="entry name" value="EACC1"/>
    <property type="match status" value="1"/>
</dbReference>
<protein>
    <submittedName>
        <fullName evidence="2">Uncharacterized protein</fullName>
    </submittedName>
</protein>
<keyword evidence="3" id="KW-1185">Reference proteome</keyword>
<accession>A0A7Y7AZJ0</accession>
<evidence type="ECO:0000256" key="1">
    <source>
        <dbReference type="SAM" id="MobiDB-lite"/>
    </source>
</evidence>
<evidence type="ECO:0000313" key="3">
    <source>
        <dbReference type="Proteomes" id="UP000587462"/>
    </source>
</evidence>
<proteinExistence type="predicted"/>
<gene>
    <name evidence="2" type="ORF">HG542_00875</name>
</gene>
<dbReference type="AlphaFoldDB" id="A0A7Y7AZJ0"/>
<sequence length="142" mass="14965">MQATIIVESVNAPVGTDDLRRWLGGQPELRGRIRRRADVPEPGTMGAAADAVIAVLEPGGVVAALAGAVVTWVRTRGGTQTVTVTRADGTRFTLSSTQVKGLDARQTAELAERLAAMLEDRGDEARPGPEDGRAARPGTPRR</sequence>
<name>A0A7Y7AZJ0_STRMO</name>
<dbReference type="EMBL" id="JABBXF010000002">
    <property type="protein sequence ID" value="NVK76207.1"/>
    <property type="molecule type" value="Genomic_DNA"/>
</dbReference>